<name>A0ABN2ADY7_9ACTN</name>
<sequence>MRTKPWTLRQAVIVTTALSLGSTAGAVAEQAATRFGFTHPGPGQLAAAVTTLWILGRLDALIDERR</sequence>
<organism evidence="1 2">
    <name type="scientific">Dactylosporangium maewongense</name>
    <dbReference type="NCBI Taxonomy" id="634393"/>
    <lineage>
        <taxon>Bacteria</taxon>
        <taxon>Bacillati</taxon>
        <taxon>Actinomycetota</taxon>
        <taxon>Actinomycetes</taxon>
        <taxon>Micromonosporales</taxon>
        <taxon>Micromonosporaceae</taxon>
        <taxon>Dactylosporangium</taxon>
    </lineage>
</organism>
<reference evidence="1 2" key="1">
    <citation type="journal article" date="2019" name="Int. J. Syst. Evol. Microbiol.">
        <title>The Global Catalogue of Microorganisms (GCM) 10K type strain sequencing project: providing services to taxonomists for standard genome sequencing and annotation.</title>
        <authorList>
            <consortium name="The Broad Institute Genomics Platform"/>
            <consortium name="The Broad Institute Genome Sequencing Center for Infectious Disease"/>
            <person name="Wu L."/>
            <person name="Ma J."/>
        </authorList>
    </citation>
    <scope>NUCLEOTIDE SEQUENCE [LARGE SCALE GENOMIC DNA]</scope>
    <source>
        <strain evidence="1 2">JCM 15933</strain>
    </source>
</reference>
<evidence type="ECO:0000313" key="2">
    <source>
        <dbReference type="Proteomes" id="UP001501470"/>
    </source>
</evidence>
<dbReference type="EMBL" id="BAAAQD010000006">
    <property type="protein sequence ID" value="GAA1516680.1"/>
    <property type="molecule type" value="Genomic_DNA"/>
</dbReference>
<gene>
    <name evidence="1" type="ORF">GCM10009827_034350</name>
</gene>
<evidence type="ECO:0000313" key="1">
    <source>
        <dbReference type="EMBL" id="GAA1516680.1"/>
    </source>
</evidence>
<proteinExistence type="predicted"/>
<keyword evidence="2" id="KW-1185">Reference proteome</keyword>
<dbReference type="RefSeq" id="WP_344502928.1">
    <property type="nucleotide sequence ID" value="NZ_BAAAQD010000006.1"/>
</dbReference>
<protein>
    <submittedName>
        <fullName evidence="1">Uncharacterized protein</fullName>
    </submittedName>
</protein>
<dbReference type="Proteomes" id="UP001501470">
    <property type="component" value="Unassembled WGS sequence"/>
</dbReference>
<comment type="caution">
    <text evidence="1">The sequence shown here is derived from an EMBL/GenBank/DDBJ whole genome shotgun (WGS) entry which is preliminary data.</text>
</comment>
<accession>A0ABN2ADY7</accession>